<dbReference type="Gene3D" id="3.20.20.80">
    <property type="entry name" value="Glycosidases"/>
    <property type="match status" value="1"/>
</dbReference>
<evidence type="ECO:0000256" key="5">
    <source>
        <dbReference type="ARBA" id="ARBA00023180"/>
    </source>
</evidence>
<dbReference type="GO" id="GO:0016020">
    <property type="term" value="C:membrane"/>
    <property type="evidence" value="ECO:0007669"/>
    <property type="project" value="TreeGrafter"/>
</dbReference>
<dbReference type="InterPro" id="IPR015883">
    <property type="entry name" value="Glyco_hydro_20_cat"/>
</dbReference>
<evidence type="ECO:0000256" key="4">
    <source>
        <dbReference type="ARBA" id="ARBA00022801"/>
    </source>
</evidence>
<dbReference type="GO" id="GO:0030203">
    <property type="term" value="P:glycosaminoglycan metabolic process"/>
    <property type="evidence" value="ECO:0007669"/>
    <property type="project" value="TreeGrafter"/>
</dbReference>
<evidence type="ECO:0000259" key="10">
    <source>
        <dbReference type="Pfam" id="PF00728"/>
    </source>
</evidence>
<dbReference type="PIRSF" id="PIRSF001093">
    <property type="entry name" value="B-hxosamndse_ab_euk"/>
    <property type="match status" value="1"/>
</dbReference>
<dbReference type="Gene3D" id="3.30.379.10">
    <property type="entry name" value="Chitobiase/beta-hexosaminidase domain 2-like"/>
    <property type="match status" value="1"/>
</dbReference>
<dbReference type="PANTHER" id="PTHR22600">
    <property type="entry name" value="BETA-HEXOSAMINIDASE"/>
    <property type="match status" value="1"/>
</dbReference>
<evidence type="ECO:0000313" key="12">
    <source>
        <dbReference type="EMBL" id="ORZ23444.1"/>
    </source>
</evidence>
<evidence type="ECO:0000256" key="2">
    <source>
        <dbReference type="ARBA" id="ARBA00006285"/>
    </source>
</evidence>
<organism evidence="12 13">
    <name type="scientific">Absidia repens</name>
    <dbReference type="NCBI Taxonomy" id="90262"/>
    <lineage>
        <taxon>Eukaryota</taxon>
        <taxon>Fungi</taxon>
        <taxon>Fungi incertae sedis</taxon>
        <taxon>Mucoromycota</taxon>
        <taxon>Mucoromycotina</taxon>
        <taxon>Mucoromycetes</taxon>
        <taxon>Mucorales</taxon>
        <taxon>Cunninghamellaceae</taxon>
        <taxon>Absidia</taxon>
    </lineage>
</organism>
<dbReference type="InterPro" id="IPR029019">
    <property type="entry name" value="HEX_eukaryotic_N"/>
</dbReference>
<feature type="chain" id="PRO_5012620299" description="Beta-hexosaminidase" evidence="9">
    <location>
        <begin position="20"/>
        <end position="569"/>
    </location>
</feature>
<evidence type="ECO:0000256" key="8">
    <source>
        <dbReference type="PIRSR" id="PIRSR001093-1"/>
    </source>
</evidence>
<accession>A0A1X2IWL9</accession>
<sequence length="569" mass="63444">MKISFAIASAALLFCAVDAETFLFPIPQEVSWTGHGAALSNDFKITGAKNQHVKDAAHRYEKLVKKEKWTPVQVPYEKQAPLKKASSLRRLKISVKNNNVKLDMGVDESYSLNVPSNGGSATLTAPTWVGAIRGLETFSQLVTASGHGSVVHTATIKDSPSYGHRGISLDTSRNFYPVDDLLRTIDALAYNKMNIFHWHATDSQSWPLVFKSHPELSAKAAYSAKETYSPKDVQKVIKYGEARGVRVYVEIDMPAHTATIGESHPDVMTCINEFWGPLAAEPPAGQLSPISDKGLKLVKELIKEATDTFPDTLYHTGGDEINGKCWEQDKVVGDYLKKHKLTTDEIWVQWTNKVFDYVNKHTKKRPVVWEDPVNAAFSSGGDFPKNVIVQIWNNPAGNYTSKGHDVIVSSNDYFYLDCGNGGWVGDDERYISPTQQQTADDTFNYGGIGGSWCAPYKSWQRIYSFDPTYGVSKDHPGKVLGVELPLWSEQSGPTVLDMKLWPRAAAGAEVFWSGPYDKKNKRRTLGQVQPRFNDWVYRLQERGIAAVPNQPKYCAKHPHACDLNDPNQK</sequence>
<dbReference type="STRING" id="90262.A0A1X2IWL9"/>
<keyword evidence="5" id="KW-0325">Glycoprotein</keyword>
<keyword evidence="4 7" id="KW-0378">Hydrolase</keyword>
<dbReference type="AlphaFoldDB" id="A0A1X2IWL9"/>
<evidence type="ECO:0000256" key="6">
    <source>
        <dbReference type="ARBA" id="ARBA00023295"/>
    </source>
</evidence>
<keyword evidence="13" id="KW-1185">Reference proteome</keyword>
<dbReference type="GO" id="GO:0004563">
    <property type="term" value="F:beta-N-acetylhexosaminidase activity"/>
    <property type="evidence" value="ECO:0007669"/>
    <property type="project" value="UniProtKB-EC"/>
</dbReference>
<comment type="similarity">
    <text evidence="2 7">Belongs to the glycosyl hydrolase 20 family.</text>
</comment>
<feature type="domain" description="Glycoside hydrolase family 20 catalytic" evidence="10">
    <location>
        <begin position="162"/>
        <end position="514"/>
    </location>
</feature>
<dbReference type="Pfam" id="PF00728">
    <property type="entry name" value="Glyco_hydro_20"/>
    <property type="match status" value="1"/>
</dbReference>
<evidence type="ECO:0000313" key="13">
    <source>
        <dbReference type="Proteomes" id="UP000193560"/>
    </source>
</evidence>
<dbReference type="PANTHER" id="PTHR22600:SF26">
    <property type="entry name" value="BETA-N-ACETYLHEXOSAMINIDASE"/>
    <property type="match status" value="1"/>
</dbReference>
<evidence type="ECO:0000256" key="1">
    <source>
        <dbReference type="ARBA" id="ARBA00001231"/>
    </source>
</evidence>
<feature type="active site" description="Proton donor" evidence="8">
    <location>
        <position position="320"/>
    </location>
</feature>
<dbReference type="InterPro" id="IPR025705">
    <property type="entry name" value="Beta_hexosaminidase_sua/sub"/>
</dbReference>
<dbReference type="EC" id="3.2.1.52" evidence="7"/>
<dbReference type="FunFam" id="3.20.20.80:FF:000063">
    <property type="entry name" value="Beta-hexosaminidase"/>
    <property type="match status" value="1"/>
</dbReference>
<reference evidence="12 13" key="1">
    <citation type="submission" date="2016-07" db="EMBL/GenBank/DDBJ databases">
        <title>Pervasive Adenine N6-methylation of Active Genes in Fungi.</title>
        <authorList>
            <consortium name="DOE Joint Genome Institute"/>
            <person name="Mondo S.J."/>
            <person name="Dannebaum R.O."/>
            <person name="Kuo R.C."/>
            <person name="Labutti K."/>
            <person name="Haridas S."/>
            <person name="Kuo A."/>
            <person name="Salamov A."/>
            <person name="Ahrendt S.R."/>
            <person name="Lipzen A."/>
            <person name="Sullivan W."/>
            <person name="Andreopoulos W.B."/>
            <person name="Clum A."/>
            <person name="Lindquist E."/>
            <person name="Daum C."/>
            <person name="Ramamoorthy G.K."/>
            <person name="Gryganskyi A."/>
            <person name="Culley D."/>
            <person name="Magnuson J.K."/>
            <person name="James T.Y."/>
            <person name="O'Malley M.A."/>
            <person name="Stajich J.E."/>
            <person name="Spatafora J.W."/>
            <person name="Visel A."/>
            <person name="Grigoriev I.V."/>
        </authorList>
    </citation>
    <scope>NUCLEOTIDE SEQUENCE [LARGE SCALE GENOMIC DNA]</scope>
    <source>
        <strain evidence="12 13">NRRL 1336</strain>
    </source>
</reference>
<evidence type="ECO:0000256" key="7">
    <source>
        <dbReference type="PIRNR" id="PIRNR001093"/>
    </source>
</evidence>
<evidence type="ECO:0000256" key="3">
    <source>
        <dbReference type="ARBA" id="ARBA00022729"/>
    </source>
</evidence>
<dbReference type="InterPro" id="IPR029018">
    <property type="entry name" value="Hex-like_dom2"/>
</dbReference>
<dbReference type="GO" id="GO:0005975">
    <property type="term" value="P:carbohydrate metabolic process"/>
    <property type="evidence" value="ECO:0007669"/>
    <property type="project" value="InterPro"/>
</dbReference>
<dbReference type="OrthoDB" id="428480at2759"/>
<feature type="domain" description="Beta-hexosaminidase eukaryotic type N-terminal" evidence="11">
    <location>
        <begin position="23"/>
        <end position="141"/>
    </location>
</feature>
<evidence type="ECO:0000259" key="11">
    <source>
        <dbReference type="Pfam" id="PF14845"/>
    </source>
</evidence>
<dbReference type="SUPFAM" id="SSF51445">
    <property type="entry name" value="(Trans)glycosidases"/>
    <property type="match status" value="1"/>
</dbReference>
<dbReference type="SUPFAM" id="SSF55545">
    <property type="entry name" value="beta-N-acetylhexosaminidase-like domain"/>
    <property type="match status" value="1"/>
</dbReference>
<gene>
    <name evidence="12" type="ORF">BCR42DRAFT_487413</name>
</gene>
<keyword evidence="3 9" id="KW-0732">Signal</keyword>
<evidence type="ECO:0000256" key="9">
    <source>
        <dbReference type="SAM" id="SignalP"/>
    </source>
</evidence>
<comment type="catalytic activity">
    <reaction evidence="1 7">
        <text>Hydrolysis of terminal non-reducing N-acetyl-D-hexosamine residues in N-acetyl-beta-D-hexosaminides.</text>
        <dbReference type="EC" id="3.2.1.52"/>
    </reaction>
</comment>
<dbReference type="PRINTS" id="PR00738">
    <property type="entry name" value="GLHYDRLASE20"/>
</dbReference>
<keyword evidence="6 7" id="KW-0326">Glycosidase</keyword>
<dbReference type="Pfam" id="PF14845">
    <property type="entry name" value="Glycohydro_20b2"/>
    <property type="match status" value="1"/>
</dbReference>
<proteinExistence type="inferred from homology"/>
<name>A0A1X2IWL9_9FUNG</name>
<feature type="signal peptide" evidence="9">
    <location>
        <begin position="1"/>
        <end position="19"/>
    </location>
</feature>
<dbReference type="EMBL" id="MCGE01000003">
    <property type="protein sequence ID" value="ORZ23444.1"/>
    <property type="molecule type" value="Genomic_DNA"/>
</dbReference>
<comment type="caution">
    <text evidence="12">The sequence shown here is derived from an EMBL/GenBank/DDBJ whole genome shotgun (WGS) entry which is preliminary data.</text>
</comment>
<dbReference type="Proteomes" id="UP000193560">
    <property type="component" value="Unassembled WGS sequence"/>
</dbReference>
<protein>
    <recommendedName>
        <fullName evidence="7">Beta-hexosaminidase</fullName>
        <ecNumber evidence="7">3.2.1.52</ecNumber>
    </recommendedName>
</protein>
<dbReference type="InterPro" id="IPR017853">
    <property type="entry name" value="GH"/>
</dbReference>